<dbReference type="Proteomes" id="UP000181909">
    <property type="component" value="Unassembled WGS sequence"/>
</dbReference>
<protein>
    <submittedName>
        <fullName evidence="1">Uncharacterized protein</fullName>
    </submittedName>
</protein>
<reference evidence="1 2" key="1">
    <citation type="submission" date="2016-11" db="EMBL/GenBank/DDBJ databases">
        <authorList>
            <person name="Jaros S."/>
            <person name="Januszkiewicz K."/>
            <person name="Wedrychowicz H."/>
        </authorList>
    </citation>
    <scope>NUCLEOTIDE SEQUENCE [LARGE SCALE GENOMIC DNA]</scope>
    <source>
        <strain evidence="1 2">OK807</strain>
    </source>
</reference>
<name>A0A1K2E0P4_STRAR</name>
<evidence type="ECO:0000313" key="1">
    <source>
        <dbReference type="EMBL" id="SFY28891.1"/>
    </source>
</evidence>
<dbReference type="AlphaFoldDB" id="A0A1K2E0P4"/>
<accession>A0A1K2E0P4</accession>
<organism evidence="1 2">
    <name type="scientific">Streptomyces atratus</name>
    <dbReference type="NCBI Taxonomy" id="1893"/>
    <lineage>
        <taxon>Bacteria</taxon>
        <taxon>Bacillati</taxon>
        <taxon>Actinomycetota</taxon>
        <taxon>Actinomycetes</taxon>
        <taxon>Kitasatosporales</taxon>
        <taxon>Streptomycetaceae</taxon>
        <taxon>Streptomyces</taxon>
    </lineage>
</organism>
<evidence type="ECO:0000313" key="2">
    <source>
        <dbReference type="Proteomes" id="UP000181909"/>
    </source>
</evidence>
<sequence length="69" mass="7623">MESRLISYKEFISAYDEFTSITAPLIYVTDGPQRELFSEDVESSAGEALERLKAAYLDVSLAGPEKCLG</sequence>
<proteinExistence type="predicted"/>
<dbReference type="EMBL" id="FPJO01000016">
    <property type="protein sequence ID" value="SFY28891.1"/>
    <property type="molecule type" value="Genomic_DNA"/>
</dbReference>
<gene>
    <name evidence="1" type="ORF">SAMN02787144_1016107</name>
</gene>